<keyword evidence="5" id="KW-0862">Zinc</keyword>
<dbReference type="EnsemblMetazoa" id="SMAR005881-RA">
    <property type="protein sequence ID" value="SMAR005881-PA"/>
    <property type="gene ID" value="SMAR005881"/>
</dbReference>
<evidence type="ECO:0000256" key="2">
    <source>
        <dbReference type="ARBA" id="ARBA00022723"/>
    </source>
</evidence>
<evidence type="ECO:0000256" key="1">
    <source>
        <dbReference type="ARBA" id="ARBA00004123"/>
    </source>
</evidence>
<dbReference type="InterPro" id="IPR036236">
    <property type="entry name" value="Znf_C2H2_sf"/>
</dbReference>
<feature type="domain" description="C2H2-type" evidence="9">
    <location>
        <begin position="791"/>
        <end position="818"/>
    </location>
</feature>
<dbReference type="PROSITE" id="PS50157">
    <property type="entry name" value="ZINC_FINGER_C2H2_2"/>
    <property type="match status" value="3"/>
</dbReference>
<dbReference type="SMART" id="SM00384">
    <property type="entry name" value="AT_hook"/>
    <property type="match status" value="3"/>
</dbReference>
<dbReference type="PROSITE" id="PS00028">
    <property type="entry name" value="ZINC_FINGER_C2H2_1"/>
    <property type="match status" value="3"/>
</dbReference>
<dbReference type="STRING" id="126957.T1IXE9"/>
<dbReference type="PhylomeDB" id="T1IXE9"/>
<feature type="domain" description="C2H2-type" evidence="9">
    <location>
        <begin position="1409"/>
        <end position="1437"/>
    </location>
</feature>
<comment type="subcellular location">
    <subcellularLocation>
        <location evidence="1">Nucleus</location>
    </subcellularLocation>
</comment>
<evidence type="ECO:0000313" key="11">
    <source>
        <dbReference type="Proteomes" id="UP000014500"/>
    </source>
</evidence>
<dbReference type="Pfam" id="PF13909">
    <property type="entry name" value="zf-H2C2_5"/>
    <property type="match status" value="1"/>
</dbReference>
<dbReference type="Gene3D" id="3.30.160.60">
    <property type="entry name" value="Classic Zinc Finger"/>
    <property type="match status" value="6"/>
</dbReference>
<feature type="region of interest" description="Disordered" evidence="8">
    <location>
        <begin position="853"/>
        <end position="878"/>
    </location>
</feature>
<keyword evidence="2" id="KW-0479">Metal-binding</keyword>
<dbReference type="SUPFAM" id="SSF57667">
    <property type="entry name" value="beta-beta-alpha zinc fingers"/>
    <property type="match status" value="2"/>
</dbReference>
<keyword evidence="3" id="KW-0677">Repeat</keyword>
<accession>T1IXE9</accession>
<evidence type="ECO:0000256" key="5">
    <source>
        <dbReference type="ARBA" id="ARBA00022833"/>
    </source>
</evidence>
<dbReference type="Proteomes" id="UP000014500">
    <property type="component" value="Unassembled WGS sequence"/>
</dbReference>
<reference evidence="11" key="1">
    <citation type="submission" date="2011-05" db="EMBL/GenBank/DDBJ databases">
        <authorList>
            <person name="Richards S.R."/>
            <person name="Qu J."/>
            <person name="Jiang H."/>
            <person name="Jhangiani S.N."/>
            <person name="Agravi P."/>
            <person name="Goodspeed R."/>
            <person name="Gross S."/>
            <person name="Mandapat C."/>
            <person name="Jackson L."/>
            <person name="Mathew T."/>
            <person name="Pu L."/>
            <person name="Thornton R."/>
            <person name="Saada N."/>
            <person name="Wilczek-Boney K.B."/>
            <person name="Lee S."/>
            <person name="Kovar C."/>
            <person name="Wu Y."/>
            <person name="Scherer S.E."/>
            <person name="Worley K.C."/>
            <person name="Muzny D.M."/>
            <person name="Gibbs R."/>
        </authorList>
    </citation>
    <scope>NUCLEOTIDE SEQUENCE</scope>
    <source>
        <strain evidence="11">Brora</strain>
    </source>
</reference>
<evidence type="ECO:0000256" key="4">
    <source>
        <dbReference type="ARBA" id="ARBA00022771"/>
    </source>
</evidence>
<dbReference type="InterPro" id="IPR013087">
    <property type="entry name" value="Znf_C2H2_type"/>
</dbReference>
<protein>
    <recommendedName>
        <fullName evidence="9">C2H2-type domain-containing protein</fullName>
    </recommendedName>
</protein>
<evidence type="ECO:0000256" key="6">
    <source>
        <dbReference type="ARBA" id="ARBA00023242"/>
    </source>
</evidence>
<evidence type="ECO:0000256" key="3">
    <source>
        <dbReference type="ARBA" id="ARBA00022737"/>
    </source>
</evidence>
<dbReference type="SMART" id="SM00355">
    <property type="entry name" value="ZnF_C2H2"/>
    <property type="match status" value="17"/>
</dbReference>
<dbReference type="EMBL" id="JH431646">
    <property type="status" value="NOT_ANNOTATED_CDS"/>
    <property type="molecule type" value="Genomic_DNA"/>
</dbReference>
<keyword evidence="11" id="KW-1185">Reference proteome</keyword>
<feature type="compositionally biased region" description="Basic and acidic residues" evidence="8">
    <location>
        <begin position="1482"/>
        <end position="1496"/>
    </location>
</feature>
<dbReference type="InterPro" id="IPR017956">
    <property type="entry name" value="AT_hook_DNA-bd_motif"/>
</dbReference>
<dbReference type="GO" id="GO:0008270">
    <property type="term" value="F:zinc ion binding"/>
    <property type="evidence" value="ECO:0007669"/>
    <property type="project" value="UniProtKB-KW"/>
</dbReference>
<dbReference type="OMA" id="HIRMHAN"/>
<evidence type="ECO:0000313" key="10">
    <source>
        <dbReference type="EnsemblMetazoa" id="SMAR005881-PA"/>
    </source>
</evidence>
<evidence type="ECO:0000259" key="9">
    <source>
        <dbReference type="PROSITE" id="PS50157"/>
    </source>
</evidence>
<dbReference type="InterPro" id="IPR050888">
    <property type="entry name" value="ZnF_C2H2-type_TF"/>
</dbReference>
<dbReference type="GO" id="GO:0005634">
    <property type="term" value="C:nucleus"/>
    <property type="evidence" value="ECO:0007669"/>
    <property type="project" value="UniProtKB-SubCell"/>
</dbReference>
<reference evidence="10" key="2">
    <citation type="submission" date="2015-02" db="UniProtKB">
        <authorList>
            <consortium name="EnsemblMetazoa"/>
        </authorList>
    </citation>
    <scope>IDENTIFICATION</scope>
</reference>
<feature type="region of interest" description="Disordered" evidence="8">
    <location>
        <begin position="1478"/>
        <end position="1502"/>
    </location>
</feature>
<sequence length="1591" mass="180813">MEIRCSPSPQSVPEMLTTDLTQSQSMTANEEVVLIFDDGSLNNESYDRISNAIQIAETSPTGDTELQVVPESAFAQHVTSENTQLVVMPTSSDAQEVPVSTSHDVVEESSSQITWQKVDEVTTDNENGINLLCDAVSKEETAARETRVMAFDSSTGEIVDMDALRGEMGDGQVTYIVHDENDEDGASYRIVTDEQLRQMHEAEAAEVEGSYILQDQDEIESFVEEKVDDLTQLAEGGQQVEEMIEEAENESVQQQQPQIIDLGSDISCISADNMQALLQILQALPVQSEGQTLQVVLQGSADGPQVFQLENSIARAEGTTDNEVVHLVQMVEGGGFAPLPAEIKTINNAVQASQEQSMKKTNFRPLSSGLRGRRAARPLKNEKKLIGKPVNYTCMSDGDGDESDGMNGYLMMDCPSEPEDGYSSAQEVVSGAVLPKSDFMEDYLEVQFDGKNLLSSTLDESVVESPFNRKASGKGCAAQNVGTSIDLPDEVAANGHKVTLPARTYEEVKMNGKNLAEASYDESDPLNRPPRYTRGLRTLPRRTVHRCGYCEYESRDKWMVAQHCRTDHEGEIVRVMTMVPECSRRQCPYCKKWFNYAEFFQHMRFSHNDVHPFKCFYCDFQGRDRNQVKHHICKKHAKPARIINLMRDLDAGELRKKAVSEGEESVYEYVTEDEDEESGIWEEGLDRKSLTCPECKKTFKSLKYLKTHIKMHRPNRFQCGYCDYIATLEHQILKHSLRKHGTAEPRVVSKELEPEKNPLISRDIDSVVRRVFSMSLRQPKDEDPLTWARKWTCPHCDYTCQFGASFRRHIRMHANLLPFKCNYCSFKGREKYYVRRHIARMHRGLPEIVVDNTAENRAGDTSSDEDYQEKGLRRRRKRKTKNVLKAVVPVAAPTTSNVHVVVKKDLSILGISDDDMDDAPEISFDKADYILERIDDDVICKVCEGRISWDDFQNHVMKHESSYGCVYCDYTAYDRSKVRAHVLAIHPSMPFCVVEDIKENASNFHCPICQELLMVADEIGLREHFYMHYDFKPYSCGLCDFRDSSKETVVAHGEMTHGEVMDVVMSDIVPPDGLEDTIQQFVRVINANEELVSSRVMDEVTSLKKRRGRPPKTVRTTMRRFECPICHCTTNRHAATVRRHLYSHFDYRPYVCGYCGHRTFSDNDVRQHIVNSHGKVLPKVSISDERTPSELENLLASVNEQLNSGSSKFPASSDPTSLVTEEGKRWHDILSRGVCPWCDEFVGHFRPTAYRHLKTHFQCKPYRCGHCSFCGSERLEIKLHSATTHPNENVSVVGPSIKMAEIEEGLRRYLQSHPNVLEKSGNETSDDVSKVESEEAVRGLVQEENVNEPQVGCIKDSVDKNISDQILEEMGKSDEIDVPIDLLEDVCYLLQLSCLPQDIPLTRRRMAWHRCEHCKQKFRKSSDLREHIMSEHPSDVTAYSCCYCEYWNFNKTFVTNHILSSHSGRRILIKEKVYDKKRKANHSSDESSAKKSRSDENSLTLVETSVEEMPIKRKRGRPPKSTTIQDISHTKEINVVVRMDASPTAKRGRPKKLPLILEEKNVEKVQDEIELQNFEECDDNLPKVMHILTLS</sequence>
<organism evidence="10 11">
    <name type="scientific">Strigamia maritima</name>
    <name type="common">European centipede</name>
    <name type="synonym">Geophilus maritimus</name>
    <dbReference type="NCBI Taxonomy" id="126957"/>
    <lineage>
        <taxon>Eukaryota</taxon>
        <taxon>Metazoa</taxon>
        <taxon>Ecdysozoa</taxon>
        <taxon>Arthropoda</taxon>
        <taxon>Myriapoda</taxon>
        <taxon>Chilopoda</taxon>
        <taxon>Pleurostigmophora</taxon>
        <taxon>Geophilomorpha</taxon>
        <taxon>Linotaeniidae</taxon>
        <taxon>Strigamia</taxon>
    </lineage>
</organism>
<keyword evidence="6" id="KW-0539">Nucleus</keyword>
<proteinExistence type="predicted"/>
<name>T1IXE9_STRMM</name>
<feature type="domain" description="C2H2-type" evidence="9">
    <location>
        <begin position="690"/>
        <end position="717"/>
    </location>
</feature>
<keyword evidence="4 7" id="KW-0863">Zinc-finger</keyword>
<dbReference type="eggNOG" id="KOG1721">
    <property type="taxonomic scope" value="Eukaryota"/>
</dbReference>
<dbReference type="HOGENOM" id="CLU_244702_0_0_1"/>
<dbReference type="GO" id="GO:0003677">
    <property type="term" value="F:DNA binding"/>
    <property type="evidence" value="ECO:0007669"/>
    <property type="project" value="InterPro"/>
</dbReference>
<evidence type="ECO:0000256" key="8">
    <source>
        <dbReference type="SAM" id="MobiDB-lite"/>
    </source>
</evidence>
<dbReference type="PANTHER" id="PTHR24406">
    <property type="entry name" value="TRANSCRIPTIONAL REPRESSOR CTCFL-RELATED"/>
    <property type="match status" value="1"/>
</dbReference>
<evidence type="ECO:0000256" key="7">
    <source>
        <dbReference type="PROSITE-ProRule" id="PRU00042"/>
    </source>
</evidence>